<comment type="caution">
    <text evidence="2">The sequence shown here is derived from an EMBL/GenBank/DDBJ whole genome shotgun (WGS) entry which is preliminary data.</text>
</comment>
<dbReference type="InterPro" id="IPR052929">
    <property type="entry name" value="RNase_H-like_EbsB-rel"/>
</dbReference>
<dbReference type="PANTHER" id="PTHR47074">
    <property type="entry name" value="BNAC02G40300D PROTEIN"/>
    <property type="match status" value="1"/>
</dbReference>
<dbReference type="Pfam" id="PF13456">
    <property type="entry name" value="RVT_3"/>
    <property type="match status" value="1"/>
</dbReference>
<protein>
    <recommendedName>
        <fullName evidence="1">RNase H type-1 domain-containing protein</fullName>
    </recommendedName>
</protein>
<dbReference type="Gene3D" id="3.30.420.10">
    <property type="entry name" value="Ribonuclease H-like superfamily/Ribonuclease H"/>
    <property type="match status" value="1"/>
</dbReference>
<reference evidence="2" key="2">
    <citation type="journal article" date="2024" name="Plant">
        <title>Genomic evolution and insights into agronomic trait innovations of Sesamum species.</title>
        <authorList>
            <person name="Miao H."/>
            <person name="Wang L."/>
            <person name="Qu L."/>
            <person name="Liu H."/>
            <person name="Sun Y."/>
            <person name="Le M."/>
            <person name="Wang Q."/>
            <person name="Wei S."/>
            <person name="Zheng Y."/>
            <person name="Lin W."/>
            <person name="Duan Y."/>
            <person name="Cao H."/>
            <person name="Xiong S."/>
            <person name="Wang X."/>
            <person name="Wei L."/>
            <person name="Li C."/>
            <person name="Ma Q."/>
            <person name="Ju M."/>
            <person name="Zhao R."/>
            <person name="Li G."/>
            <person name="Mu C."/>
            <person name="Tian Q."/>
            <person name="Mei H."/>
            <person name="Zhang T."/>
            <person name="Gao T."/>
            <person name="Zhang H."/>
        </authorList>
    </citation>
    <scope>NUCLEOTIDE SEQUENCE</scope>
    <source>
        <strain evidence="2">KEN1</strain>
    </source>
</reference>
<dbReference type="GO" id="GO:0004523">
    <property type="term" value="F:RNA-DNA hybrid ribonuclease activity"/>
    <property type="evidence" value="ECO:0007669"/>
    <property type="project" value="InterPro"/>
</dbReference>
<proteinExistence type="predicted"/>
<accession>A0AAW2VD72</accession>
<feature type="domain" description="RNase H type-1" evidence="1">
    <location>
        <begin position="2"/>
        <end position="74"/>
    </location>
</feature>
<dbReference type="InterPro" id="IPR036397">
    <property type="entry name" value="RNaseH_sf"/>
</dbReference>
<organism evidence="2">
    <name type="scientific">Sesamum latifolium</name>
    <dbReference type="NCBI Taxonomy" id="2727402"/>
    <lineage>
        <taxon>Eukaryota</taxon>
        <taxon>Viridiplantae</taxon>
        <taxon>Streptophyta</taxon>
        <taxon>Embryophyta</taxon>
        <taxon>Tracheophyta</taxon>
        <taxon>Spermatophyta</taxon>
        <taxon>Magnoliopsida</taxon>
        <taxon>eudicotyledons</taxon>
        <taxon>Gunneridae</taxon>
        <taxon>Pentapetalae</taxon>
        <taxon>asterids</taxon>
        <taxon>lamiids</taxon>
        <taxon>Lamiales</taxon>
        <taxon>Pedaliaceae</taxon>
        <taxon>Sesamum</taxon>
    </lineage>
</organism>
<dbReference type="AlphaFoldDB" id="A0AAW2VD72"/>
<reference evidence="2" key="1">
    <citation type="submission" date="2020-06" db="EMBL/GenBank/DDBJ databases">
        <authorList>
            <person name="Li T."/>
            <person name="Hu X."/>
            <person name="Zhang T."/>
            <person name="Song X."/>
            <person name="Zhang H."/>
            <person name="Dai N."/>
            <person name="Sheng W."/>
            <person name="Hou X."/>
            <person name="Wei L."/>
        </authorList>
    </citation>
    <scope>NUCLEOTIDE SEQUENCE</scope>
    <source>
        <strain evidence="2">KEN1</strain>
        <tissue evidence="2">Leaf</tissue>
    </source>
</reference>
<dbReference type="EMBL" id="JACGWN010000010">
    <property type="protein sequence ID" value="KAL0427132.1"/>
    <property type="molecule type" value="Genomic_DNA"/>
</dbReference>
<dbReference type="InterPro" id="IPR044730">
    <property type="entry name" value="RNase_H-like_dom_plant"/>
</dbReference>
<sequence length="88" mass="9795">MAINLALQLGWHSVILERDCKNFIKRLLSMEEDNSYIGPLVNDARQLMNSFATCQVKFIPRALNSHAHVLARSAGHVVDGSGVFPFDV</sequence>
<evidence type="ECO:0000313" key="2">
    <source>
        <dbReference type="EMBL" id="KAL0427132.1"/>
    </source>
</evidence>
<gene>
    <name evidence="2" type="ORF">Slati_2888000</name>
</gene>
<dbReference type="InterPro" id="IPR002156">
    <property type="entry name" value="RNaseH_domain"/>
</dbReference>
<evidence type="ECO:0000259" key="1">
    <source>
        <dbReference type="Pfam" id="PF13456"/>
    </source>
</evidence>
<dbReference type="GO" id="GO:0003676">
    <property type="term" value="F:nucleic acid binding"/>
    <property type="evidence" value="ECO:0007669"/>
    <property type="project" value="InterPro"/>
</dbReference>
<dbReference type="PANTHER" id="PTHR47074:SF11">
    <property type="entry name" value="REVERSE TRANSCRIPTASE-LIKE PROTEIN"/>
    <property type="match status" value="1"/>
</dbReference>
<name>A0AAW2VD72_9LAMI</name>
<dbReference type="CDD" id="cd06222">
    <property type="entry name" value="RNase_H_like"/>
    <property type="match status" value="1"/>
</dbReference>